<dbReference type="Gene3D" id="3.30.160.60">
    <property type="entry name" value="Classic Zinc Finger"/>
    <property type="match status" value="4"/>
</dbReference>
<keyword evidence="8" id="KW-1185">Reference proteome</keyword>
<keyword evidence="3 5" id="KW-0863">Zinc-finger</keyword>
<proteinExistence type="predicted"/>
<dbReference type="OrthoDB" id="6077919at2759"/>
<name>A0A821UEQ5_9NEOP</name>
<keyword evidence="2" id="KW-0677">Repeat</keyword>
<evidence type="ECO:0000259" key="6">
    <source>
        <dbReference type="PROSITE" id="PS50157"/>
    </source>
</evidence>
<sequence length="358" mass="42061">MVSITCSNDVIFVIGGREKKKICLVKIGSDTKRNLIFKKFNDIDKHLFNMKEILLHSNATPIRSKGGTGYTCCFCTKLYEDPRDLKKHTIEDHDQETKSNFMKGKDMHGYFVKLDITDLQCKCGETLDTLEKLLDHLKRVHSPRFFTDIENHIFPFKFSDKTLRCCVCLNIFNTFKAMQEHMNVHYRNYICEVCNAGFVNKNILSRHCDAHKTGTFTCEECSKTFDTARKRLLHIRGKHSGIKLPHKCGYCNERFKEVLKKHDHIAKVHGVLGTEIHCQACDKNFRSKRAWRLHTTRIHLMQRPHKCKHCDMEFYTKQELESHNVKHTGSRSFQCEVCLKFFGRQKTMKEHMRRLHSQ</sequence>
<evidence type="ECO:0000313" key="7">
    <source>
        <dbReference type="EMBL" id="CAF4888814.1"/>
    </source>
</evidence>
<dbReference type="InterPro" id="IPR036236">
    <property type="entry name" value="Znf_C2H2_sf"/>
</dbReference>
<evidence type="ECO:0000256" key="1">
    <source>
        <dbReference type="ARBA" id="ARBA00022723"/>
    </source>
</evidence>
<dbReference type="Pfam" id="PF00096">
    <property type="entry name" value="zf-C2H2"/>
    <property type="match status" value="1"/>
</dbReference>
<feature type="domain" description="C2H2-type" evidence="6">
    <location>
        <begin position="216"/>
        <end position="244"/>
    </location>
</feature>
<dbReference type="PROSITE" id="PS50157">
    <property type="entry name" value="ZINC_FINGER_C2H2_2"/>
    <property type="match status" value="5"/>
</dbReference>
<accession>A0A821UEQ5</accession>
<comment type="caution">
    <text evidence="7">The sequence shown here is derived from an EMBL/GenBank/DDBJ whole genome shotgun (WGS) entry which is preliminary data.</text>
</comment>
<evidence type="ECO:0000256" key="2">
    <source>
        <dbReference type="ARBA" id="ARBA00022737"/>
    </source>
</evidence>
<evidence type="ECO:0000256" key="3">
    <source>
        <dbReference type="ARBA" id="ARBA00022771"/>
    </source>
</evidence>
<dbReference type="InterPro" id="IPR013087">
    <property type="entry name" value="Znf_C2H2_type"/>
</dbReference>
<feature type="domain" description="C2H2-type" evidence="6">
    <location>
        <begin position="333"/>
        <end position="358"/>
    </location>
</feature>
<dbReference type="GO" id="GO:0008270">
    <property type="term" value="F:zinc ion binding"/>
    <property type="evidence" value="ECO:0007669"/>
    <property type="project" value="UniProtKB-KW"/>
</dbReference>
<feature type="domain" description="C2H2-type" evidence="6">
    <location>
        <begin position="305"/>
        <end position="332"/>
    </location>
</feature>
<dbReference type="AlphaFoldDB" id="A0A821UEQ5"/>
<protein>
    <recommendedName>
        <fullName evidence="6">C2H2-type domain-containing protein</fullName>
    </recommendedName>
</protein>
<feature type="domain" description="C2H2-type" evidence="6">
    <location>
        <begin position="189"/>
        <end position="211"/>
    </location>
</feature>
<evidence type="ECO:0000256" key="5">
    <source>
        <dbReference type="PROSITE-ProRule" id="PRU00042"/>
    </source>
</evidence>
<evidence type="ECO:0000313" key="8">
    <source>
        <dbReference type="Proteomes" id="UP000663880"/>
    </source>
</evidence>
<dbReference type="PANTHER" id="PTHR24379">
    <property type="entry name" value="KRAB AND ZINC FINGER DOMAIN-CONTAINING"/>
    <property type="match status" value="1"/>
</dbReference>
<keyword evidence="1" id="KW-0479">Metal-binding</keyword>
<feature type="domain" description="C2H2-type" evidence="6">
    <location>
        <begin position="276"/>
        <end position="304"/>
    </location>
</feature>
<keyword evidence="4" id="KW-0862">Zinc</keyword>
<dbReference type="PROSITE" id="PS00028">
    <property type="entry name" value="ZINC_FINGER_C2H2_1"/>
    <property type="match status" value="7"/>
</dbReference>
<reference evidence="7" key="1">
    <citation type="submission" date="2021-02" db="EMBL/GenBank/DDBJ databases">
        <authorList>
            <person name="Steward A R."/>
        </authorList>
    </citation>
    <scope>NUCLEOTIDE SEQUENCE</scope>
</reference>
<evidence type="ECO:0000256" key="4">
    <source>
        <dbReference type="ARBA" id="ARBA00022833"/>
    </source>
</evidence>
<dbReference type="EMBL" id="CAJOBZ010000031">
    <property type="protein sequence ID" value="CAF4888814.1"/>
    <property type="molecule type" value="Genomic_DNA"/>
</dbReference>
<organism evidence="7 8">
    <name type="scientific">Pieris macdunnoughi</name>
    <dbReference type="NCBI Taxonomy" id="345717"/>
    <lineage>
        <taxon>Eukaryota</taxon>
        <taxon>Metazoa</taxon>
        <taxon>Ecdysozoa</taxon>
        <taxon>Arthropoda</taxon>
        <taxon>Hexapoda</taxon>
        <taxon>Insecta</taxon>
        <taxon>Pterygota</taxon>
        <taxon>Neoptera</taxon>
        <taxon>Endopterygota</taxon>
        <taxon>Lepidoptera</taxon>
        <taxon>Glossata</taxon>
        <taxon>Ditrysia</taxon>
        <taxon>Papilionoidea</taxon>
        <taxon>Pieridae</taxon>
        <taxon>Pierinae</taxon>
        <taxon>Pieris</taxon>
    </lineage>
</organism>
<dbReference type="SMART" id="SM00355">
    <property type="entry name" value="ZnF_C2H2"/>
    <property type="match status" value="9"/>
</dbReference>
<dbReference type="SUPFAM" id="SSF57667">
    <property type="entry name" value="beta-beta-alpha zinc fingers"/>
    <property type="match status" value="5"/>
</dbReference>
<gene>
    <name evidence="7" type="ORF">PMACD_LOCUS10266</name>
</gene>
<dbReference type="Proteomes" id="UP000663880">
    <property type="component" value="Unassembled WGS sequence"/>
</dbReference>
<dbReference type="PANTHER" id="PTHR24379:SF121">
    <property type="entry name" value="C2H2-TYPE DOMAIN-CONTAINING PROTEIN"/>
    <property type="match status" value="1"/>
</dbReference>